<dbReference type="InterPro" id="IPR002347">
    <property type="entry name" value="SDR_fam"/>
</dbReference>
<organism evidence="5 6">
    <name type="scientific">Agrocybe chaxingu</name>
    <dbReference type="NCBI Taxonomy" id="84603"/>
    <lineage>
        <taxon>Eukaryota</taxon>
        <taxon>Fungi</taxon>
        <taxon>Dikarya</taxon>
        <taxon>Basidiomycota</taxon>
        <taxon>Agaricomycotina</taxon>
        <taxon>Agaricomycetes</taxon>
        <taxon>Agaricomycetidae</taxon>
        <taxon>Agaricales</taxon>
        <taxon>Agaricineae</taxon>
        <taxon>Strophariaceae</taxon>
        <taxon>Agrocybe</taxon>
    </lineage>
</organism>
<protein>
    <recommendedName>
        <fullName evidence="4">DH domain-containing protein</fullName>
    </recommendedName>
</protein>
<dbReference type="OrthoDB" id="2898618at2759"/>
<dbReference type="InterPro" id="IPR000219">
    <property type="entry name" value="DH_dom"/>
</dbReference>
<accession>A0A9W8JV92</accession>
<reference evidence="5" key="1">
    <citation type="submission" date="2022-07" db="EMBL/GenBank/DDBJ databases">
        <title>Genome Sequence of Agrocybe chaxingu.</title>
        <authorList>
            <person name="Buettner E."/>
        </authorList>
    </citation>
    <scope>NUCLEOTIDE SEQUENCE</scope>
    <source>
        <strain evidence="5">MP-N11</strain>
    </source>
</reference>
<dbReference type="Gene3D" id="3.40.50.720">
    <property type="entry name" value="NAD(P)-binding Rossmann-like Domain"/>
    <property type="match status" value="1"/>
</dbReference>
<dbReference type="FunFam" id="3.40.50.720:FF:000084">
    <property type="entry name" value="Short-chain dehydrogenase reductase"/>
    <property type="match status" value="1"/>
</dbReference>
<dbReference type="Pfam" id="PF00621">
    <property type="entry name" value="RhoGEF"/>
    <property type="match status" value="1"/>
</dbReference>
<dbReference type="SMART" id="SM00325">
    <property type="entry name" value="RhoGEF"/>
    <property type="match status" value="1"/>
</dbReference>
<dbReference type="PRINTS" id="PR00080">
    <property type="entry name" value="SDRFAMILY"/>
</dbReference>
<dbReference type="SUPFAM" id="SSF50729">
    <property type="entry name" value="PH domain-like"/>
    <property type="match status" value="1"/>
</dbReference>
<dbReference type="EMBL" id="JANKHO010000804">
    <property type="protein sequence ID" value="KAJ3506108.1"/>
    <property type="molecule type" value="Genomic_DNA"/>
</dbReference>
<keyword evidence="3" id="KW-0560">Oxidoreductase</keyword>
<dbReference type="PRINTS" id="PR00081">
    <property type="entry name" value="GDHRDH"/>
</dbReference>
<dbReference type="GO" id="GO:0035556">
    <property type="term" value="P:intracellular signal transduction"/>
    <property type="evidence" value="ECO:0007669"/>
    <property type="project" value="InterPro"/>
</dbReference>
<dbReference type="InterPro" id="IPR036291">
    <property type="entry name" value="NAD(P)-bd_dom_sf"/>
</dbReference>
<dbReference type="Proteomes" id="UP001148786">
    <property type="component" value="Unassembled WGS sequence"/>
</dbReference>
<evidence type="ECO:0000256" key="2">
    <source>
        <dbReference type="ARBA" id="ARBA00022857"/>
    </source>
</evidence>
<proteinExistence type="inferred from homology"/>
<dbReference type="InterPro" id="IPR011993">
    <property type="entry name" value="PH-like_dom_sf"/>
</dbReference>
<dbReference type="Gene3D" id="1.20.900.10">
    <property type="entry name" value="Dbl homology (DH) domain"/>
    <property type="match status" value="1"/>
</dbReference>
<feature type="domain" description="DH" evidence="4">
    <location>
        <begin position="1"/>
        <end position="153"/>
    </location>
</feature>
<sequence>MLPLLTMKEITVVFANIEDLLLTNTGFVSSLEERQKDCRLYIDKIGDILLTHVPNMGVYMQYCVNQSTAIKVLKSLRDSNPELASHLQRLRDENPTVRSLDLSSYLLAPMQRITRYPLLIKQILQYTEVGEEHEAIRSARDMSERLLDHINETIREQEGHELLKKISQNLWIGQGRLDLTAPTRHMGTRRLLKQGTVMKTKSGKKLNAFLCSDILVLTDESAKNLYRMPIPLAYAEVKDTGRDDTTFQISQAYPRGGDVVSLRAPSSRECQPADSVYNLVPQHRPPRLLFEVVLEMSSDLRAGSLFSVTGKIVLVTGGGSGIGKMMATGFAQNGAKVYIAARKENQLKEALVDINRVATGPKAEYIVANVGSKAGCNALISEFKKRKNKLHVLVNNSGITWGGPYDDFPEEKGWDNVFNVNVKSIFYMTAGLTDYLSKDATSRNPSTVINISSTASVEPGAEGALSADGNGTWSYQPSKAAVNHLTSTLALKLGPSQITVNAICPGLFPSKMTAFGLKTAGEEAFNAGQPTGRFGHPSDIAGLALFLASPAASHITGTHIILDGGARYLHHSVAPATKL</sequence>
<dbReference type="GO" id="GO:0016491">
    <property type="term" value="F:oxidoreductase activity"/>
    <property type="evidence" value="ECO:0007669"/>
    <property type="project" value="UniProtKB-KW"/>
</dbReference>
<keyword evidence="2" id="KW-0521">NADP</keyword>
<dbReference type="PANTHER" id="PTHR43618:SF8">
    <property type="entry name" value="7ALPHA-HYDROXYSTEROID DEHYDROGENASE"/>
    <property type="match status" value="1"/>
</dbReference>
<dbReference type="InterPro" id="IPR001331">
    <property type="entry name" value="GDS_CDC24_CS"/>
</dbReference>
<dbReference type="AlphaFoldDB" id="A0A9W8JV92"/>
<dbReference type="PANTHER" id="PTHR43618">
    <property type="entry name" value="7-ALPHA-HYDROXYSTEROID DEHYDROGENASE"/>
    <property type="match status" value="1"/>
</dbReference>
<dbReference type="Gene3D" id="2.30.29.30">
    <property type="entry name" value="Pleckstrin-homology domain (PH domain)/Phosphotyrosine-binding domain (PTB)"/>
    <property type="match status" value="1"/>
</dbReference>
<evidence type="ECO:0000313" key="6">
    <source>
        <dbReference type="Proteomes" id="UP001148786"/>
    </source>
</evidence>
<dbReference type="InterPro" id="IPR052178">
    <property type="entry name" value="Sec_Metab_Biosynth_SDR"/>
</dbReference>
<dbReference type="CDD" id="cd00160">
    <property type="entry name" value="RhoGEF"/>
    <property type="match status" value="1"/>
</dbReference>
<dbReference type="GO" id="GO:0005085">
    <property type="term" value="F:guanyl-nucleotide exchange factor activity"/>
    <property type="evidence" value="ECO:0007669"/>
    <property type="project" value="InterPro"/>
</dbReference>
<gene>
    <name evidence="5" type="ORF">NLJ89_g7054</name>
</gene>
<dbReference type="SUPFAM" id="SSF51735">
    <property type="entry name" value="NAD(P)-binding Rossmann-fold domains"/>
    <property type="match status" value="1"/>
</dbReference>
<dbReference type="SUPFAM" id="SSF48065">
    <property type="entry name" value="DBL homology domain (DH-domain)"/>
    <property type="match status" value="1"/>
</dbReference>
<dbReference type="InterPro" id="IPR001849">
    <property type="entry name" value="PH_domain"/>
</dbReference>
<evidence type="ECO:0000256" key="3">
    <source>
        <dbReference type="ARBA" id="ARBA00023002"/>
    </source>
</evidence>
<dbReference type="PROSITE" id="PS00741">
    <property type="entry name" value="DH_1"/>
    <property type="match status" value="1"/>
</dbReference>
<comment type="caution">
    <text evidence="5">The sequence shown here is derived from an EMBL/GenBank/DDBJ whole genome shotgun (WGS) entry which is preliminary data.</text>
</comment>
<dbReference type="InterPro" id="IPR035899">
    <property type="entry name" value="DBL_dom_sf"/>
</dbReference>
<dbReference type="PROSITE" id="PS50010">
    <property type="entry name" value="DH_2"/>
    <property type="match status" value="1"/>
</dbReference>
<evidence type="ECO:0000313" key="5">
    <source>
        <dbReference type="EMBL" id="KAJ3506108.1"/>
    </source>
</evidence>
<name>A0A9W8JV92_9AGAR</name>
<keyword evidence="6" id="KW-1185">Reference proteome</keyword>
<dbReference type="Pfam" id="PF16652">
    <property type="entry name" value="PH_13"/>
    <property type="match status" value="1"/>
</dbReference>
<evidence type="ECO:0000256" key="1">
    <source>
        <dbReference type="ARBA" id="ARBA00006484"/>
    </source>
</evidence>
<dbReference type="Pfam" id="PF13561">
    <property type="entry name" value="adh_short_C2"/>
    <property type="match status" value="1"/>
</dbReference>
<evidence type="ECO:0000259" key="4">
    <source>
        <dbReference type="PROSITE" id="PS50010"/>
    </source>
</evidence>
<comment type="similarity">
    <text evidence="1">Belongs to the short-chain dehydrogenases/reductases (SDR) family.</text>
</comment>